<keyword evidence="9" id="KW-1185">Reference proteome</keyword>
<dbReference type="InterPro" id="IPR033132">
    <property type="entry name" value="GH_1_N_CS"/>
</dbReference>
<evidence type="ECO:0000313" key="9">
    <source>
        <dbReference type="Proteomes" id="UP000245507"/>
    </source>
</evidence>
<dbReference type="AlphaFoldDB" id="A0A316TYE0"/>
<dbReference type="GO" id="GO:0005829">
    <property type="term" value="C:cytosol"/>
    <property type="evidence" value="ECO:0007669"/>
    <property type="project" value="TreeGrafter"/>
</dbReference>
<evidence type="ECO:0000256" key="4">
    <source>
        <dbReference type="ARBA" id="ARBA00023295"/>
    </source>
</evidence>
<evidence type="ECO:0000313" key="8">
    <source>
        <dbReference type="EMBL" id="PWN04876.1"/>
    </source>
</evidence>
<evidence type="ECO:0000256" key="3">
    <source>
        <dbReference type="ARBA" id="ARBA00022801"/>
    </source>
</evidence>
<gene>
    <name evidence="8" type="ORF">DJ010_04545</name>
</gene>
<dbReference type="PROSITE" id="PS00653">
    <property type="entry name" value="GLYCOSYL_HYDROL_F1_2"/>
    <property type="match status" value="1"/>
</dbReference>
<dbReference type="PANTHER" id="PTHR10353">
    <property type="entry name" value="GLYCOSYL HYDROLASE"/>
    <property type="match status" value="1"/>
</dbReference>
<dbReference type="PANTHER" id="PTHR10353:SF36">
    <property type="entry name" value="LP05116P"/>
    <property type="match status" value="1"/>
</dbReference>
<dbReference type="Gene3D" id="3.20.20.80">
    <property type="entry name" value="Glycosidases"/>
    <property type="match status" value="1"/>
</dbReference>
<evidence type="ECO:0000256" key="5">
    <source>
        <dbReference type="PROSITE-ProRule" id="PRU10055"/>
    </source>
</evidence>
<proteinExistence type="inferred from homology"/>
<dbReference type="InterPro" id="IPR001360">
    <property type="entry name" value="Glyco_hydro_1"/>
</dbReference>
<dbReference type="OrthoDB" id="9765195at2"/>
<sequence length="492" mass="54316">MTSRIEHPTAGTATDTVDGLRFPDGFLWGTATAAYQIEGAVAEDGRTPSIWDTFARVPGAVIDGDNGDVACDHYHRMADDVALMKSLNIGAYRFSTAWPRVRPDAGAPNQKGIDFYARLTDALLEAGITPWITLYHWDLPQALEDVGGWTNRDTAYRFAEYALTLYDAIGDRAPYWTTMNEPWCSAFLGYTGGQHAPGRQEGVAGLVAAHHLMLGHGLVVDELRRRGTSAELGITLNLTVPDPFDPTSPGDVAAADKVDHLWNRVFLDPILKGRYAEGLDALTEGMTWRDRPWQDVVQDGDLALISTPLDVLGVNYYHGDGPSTARHDADELLGSRARQPERPVLSPYPGGDDLSFPRRGYPVTAQDWEIQPEGLTRLLVRLKEEYDPPPLYITENGAAFPDVVGPDGTVDDQDRLDFVRGHVRATYDAIERGVDVRGYFVWSFLDNFEWAYGYGQRFGIVHVDYDTQVRTPKASARWYAGVAATGIVPGDD</sequence>
<dbReference type="SUPFAM" id="SSF51445">
    <property type="entry name" value="(Trans)glycosidases"/>
    <property type="match status" value="1"/>
</dbReference>
<organism evidence="8 9">
    <name type="scientific">Nocardioides silvaticus</name>
    <dbReference type="NCBI Taxonomy" id="2201891"/>
    <lineage>
        <taxon>Bacteria</taxon>
        <taxon>Bacillati</taxon>
        <taxon>Actinomycetota</taxon>
        <taxon>Actinomycetes</taxon>
        <taxon>Propionibacteriales</taxon>
        <taxon>Nocardioidaceae</taxon>
        <taxon>Nocardioides</taxon>
    </lineage>
</organism>
<evidence type="ECO:0000256" key="7">
    <source>
        <dbReference type="RuleBase" id="RU004468"/>
    </source>
</evidence>
<feature type="active site" description="Nucleophile" evidence="5">
    <location>
        <position position="395"/>
    </location>
</feature>
<reference evidence="8 9" key="1">
    <citation type="submission" date="2018-05" db="EMBL/GenBank/DDBJ databases">
        <title>Nocardioides silvaticus genome.</title>
        <authorList>
            <person name="Li C."/>
            <person name="Wang G."/>
        </authorList>
    </citation>
    <scope>NUCLEOTIDE SEQUENCE [LARGE SCALE GENOMIC DNA]</scope>
    <source>
        <strain evidence="8 9">CCTCC AB 2018079</strain>
    </source>
</reference>
<dbReference type="Proteomes" id="UP000245507">
    <property type="component" value="Unassembled WGS sequence"/>
</dbReference>
<accession>A0A316TYE0</accession>
<evidence type="ECO:0000256" key="1">
    <source>
        <dbReference type="ARBA" id="ARBA00010838"/>
    </source>
</evidence>
<protein>
    <recommendedName>
        <fullName evidence="2">beta-glucosidase</fullName>
        <ecNumber evidence="2">3.2.1.21</ecNumber>
    </recommendedName>
</protein>
<dbReference type="InterPro" id="IPR017853">
    <property type="entry name" value="GH"/>
</dbReference>
<dbReference type="EC" id="3.2.1.21" evidence="2"/>
<comment type="similarity">
    <text evidence="1 6">Belongs to the glycosyl hydrolase 1 family.</text>
</comment>
<dbReference type="Pfam" id="PF00232">
    <property type="entry name" value="Glyco_hydro_1"/>
    <property type="match status" value="1"/>
</dbReference>
<dbReference type="RefSeq" id="WP_109692381.1">
    <property type="nucleotide sequence ID" value="NZ_QGDD01000001.1"/>
</dbReference>
<dbReference type="EMBL" id="QGDD01000001">
    <property type="protein sequence ID" value="PWN04876.1"/>
    <property type="molecule type" value="Genomic_DNA"/>
</dbReference>
<name>A0A316TYE0_9ACTN</name>
<keyword evidence="3 7" id="KW-0378">Hydrolase</keyword>
<dbReference type="PRINTS" id="PR00131">
    <property type="entry name" value="GLHYDRLASE1"/>
</dbReference>
<dbReference type="FunFam" id="3.20.20.80:FF:000004">
    <property type="entry name" value="Beta-glucosidase 6-phospho-beta-glucosidase"/>
    <property type="match status" value="1"/>
</dbReference>
<dbReference type="PROSITE" id="PS00572">
    <property type="entry name" value="GLYCOSYL_HYDROL_F1_1"/>
    <property type="match status" value="1"/>
</dbReference>
<comment type="caution">
    <text evidence="8">The sequence shown here is derived from an EMBL/GenBank/DDBJ whole genome shotgun (WGS) entry which is preliminary data.</text>
</comment>
<evidence type="ECO:0000256" key="2">
    <source>
        <dbReference type="ARBA" id="ARBA00012744"/>
    </source>
</evidence>
<evidence type="ECO:0000256" key="6">
    <source>
        <dbReference type="RuleBase" id="RU003690"/>
    </source>
</evidence>
<dbReference type="InterPro" id="IPR018120">
    <property type="entry name" value="Glyco_hydro_1_AS"/>
</dbReference>
<dbReference type="GO" id="GO:0008422">
    <property type="term" value="F:beta-glucosidase activity"/>
    <property type="evidence" value="ECO:0007669"/>
    <property type="project" value="UniProtKB-EC"/>
</dbReference>
<dbReference type="GO" id="GO:0016052">
    <property type="term" value="P:carbohydrate catabolic process"/>
    <property type="evidence" value="ECO:0007669"/>
    <property type="project" value="TreeGrafter"/>
</dbReference>
<keyword evidence="4 7" id="KW-0326">Glycosidase</keyword>